<accession>A0A8X7C7Q6</accession>
<feature type="signal peptide" evidence="1">
    <location>
        <begin position="1"/>
        <end position="24"/>
    </location>
</feature>
<keyword evidence="3" id="KW-1185">Reference proteome</keyword>
<sequence>MPQHFSFNFFTGLLWSHLSGGTSARYYTSTPPPSAFFETSSVCEGRLSFIEKRHLVLYRETILGENGFQIARNDRKFVIRFIPGLVSKLSVVWPLLPRRNMFNVISFFRLELERLLYFVE</sequence>
<evidence type="ECO:0000313" key="2">
    <source>
        <dbReference type="EMBL" id="GFY58980.1"/>
    </source>
</evidence>
<feature type="chain" id="PRO_5036492281" description="Secreted protein" evidence="1">
    <location>
        <begin position="25"/>
        <end position="120"/>
    </location>
</feature>
<dbReference type="EMBL" id="BMAV01012368">
    <property type="protein sequence ID" value="GFY58980.1"/>
    <property type="molecule type" value="Genomic_DNA"/>
</dbReference>
<proteinExistence type="predicted"/>
<dbReference type="Proteomes" id="UP000886998">
    <property type="component" value="Unassembled WGS sequence"/>
</dbReference>
<evidence type="ECO:0008006" key="4">
    <source>
        <dbReference type="Google" id="ProtNLM"/>
    </source>
</evidence>
<reference evidence="2" key="1">
    <citation type="submission" date="2020-08" db="EMBL/GenBank/DDBJ databases">
        <title>Multicomponent nature underlies the extraordinary mechanical properties of spider dragline silk.</title>
        <authorList>
            <person name="Kono N."/>
            <person name="Nakamura H."/>
            <person name="Mori M."/>
            <person name="Yoshida Y."/>
            <person name="Ohtoshi R."/>
            <person name="Malay A.D."/>
            <person name="Moran D.A.P."/>
            <person name="Tomita M."/>
            <person name="Numata K."/>
            <person name="Arakawa K."/>
        </authorList>
    </citation>
    <scope>NUCLEOTIDE SEQUENCE</scope>
</reference>
<protein>
    <recommendedName>
        <fullName evidence="4">Secreted protein</fullName>
    </recommendedName>
</protein>
<dbReference type="OrthoDB" id="10552786at2759"/>
<name>A0A8X7C7Q6_9ARAC</name>
<organism evidence="2 3">
    <name type="scientific">Trichonephila inaurata madagascariensis</name>
    <dbReference type="NCBI Taxonomy" id="2747483"/>
    <lineage>
        <taxon>Eukaryota</taxon>
        <taxon>Metazoa</taxon>
        <taxon>Ecdysozoa</taxon>
        <taxon>Arthropoda</taxon>
        <taxon>Chelicerata</taxon>
        <taxon>Arachnida</taxon>
        <taxon>Araneae</taxon>
        <taxon>Araneomorphae</taxon>
        <taxon>Entelegynae</taxon>
        <taxon>Araneoidea</taxon>
        <taxon>Nephilidae</taxon>
        <taxon>Trichonephila</taxon>
        <taxon>Trichonephila inaurata</taxon>
    </lineage>
</organism>
<evidence type="ECO:0000256" key="1">
    <source>
        <dbReference type="SAM" id="SignalP"/>
    </source>
</evidence>
<keyword evidence="1" id="KW-0732">Signal</keyword>
<dbReference type="AlphaFoldDB" id="A0A8X7C7Q6"/>
<evidence type="ECO:0000313" key="3">
    <source>
        <dbReference type="Proteomes" id="UP000886998"/>
    </source>
</evidence>
<comment type="caution">
    <text evidence="2">The sequence shown here is derived from an EMBL/GenBank/DDBJ whole genome shotgun (WGS) entry which is preliminary data.</text>
</comment>
<gene>
    <name evidence="2" type="ORF">TNIN_310831</name>
</gene>